<protein>
    <submittedName>
        <fullName evidence="1">Uncharacterized protein</fullName>
    </submittedName>
</protein>
<evidence type="ECO:0000313" key="1">
    <source>
        <dbReference type="EMBL" id="MCT7943628.1"/>
    </source>
</evidence>
<dbReference type="Proteomes" id="UP001155546">
    <property type="component" value="Unassembled WGS sequence"/>
</dbReference>
<dbReference type="RefSeq" id="WP_261299946.1">
    <property type="nucleotide sequence ID" value="NZ_JAMTCD010000038.1"/>
</dbReference>
<organism evidence="1 2">
    <name type="scientific">Shewanella holmiensis</name>
    <dbReference type="NCBI Taxonomy" id="2952222"/>
    <lineage>
        <taxon>Bacteria</taxon>
        <taxon>Pseudomonadati</taxon>
        <taxon>Pseudomonadota</taxon>
        <taxon>Gammaproteobacteria</taxon>
        <taxon>Alteromonadales</taxon>
        <taxon>Shewanellaceae</taxon>
        <taxon>Shewanella</taxon>
    </lineage>
</organism>
<accession>A0A9X2WQR7</accession>
<sequence>MKSELYRSWLELQGDAENTIAAQMHRTGRVESHYGDLDELHAKDGLNPLIGELTYT</sequence>
<dbReference type="EMBL" id="JAMTCD010000038">
    <property type="protein sequence ID" value="MCT7943628.1"/>
    <property type="molecule type" value="Genomic_DNA"/>
</dbReference>
<evidence type="ECO:0000313" key="2">
    <source>
        <dbReference type="Proteomes" id="UP001155546"/>
    </source>
</evidence>
<comment type="caution">
    <text evidence="1">The sequence shown here is derived from an EMBL/GenBank/DDBJ whole genome shotgun (WGS) entry which is preliminary data.</text>
</comment>
<reference evidence="1" key="1">
    <citation type="journal article" date="2023" name="Int. J. Syst. Evol. Microbiol.">
        <title>&lt;i&gt;Shewanella septentrionalis&lt;/i&gt; sp. nov. and &lt;i&gt;Shewanella holmiensis&lt;/i&gt; sp. nov., isolated from Baltic Sea water and sediments.</title>
        <authorList>
            <person name="Martin-Rodriguez A.J."/>
            <person name="Thorell K."/>
            <person name="Joffre E."/>
            <person name="Jensie-Markopoulos S."/>
            <person name="Moore E.R.B."/>
            <person name="Sjoling A."/>
        </authorList>
    </citation>
    <scope>NUCLEOTIDE SEQUENCE</scope>
    <source>
        <strain evidence="1">SP1S2-7</strain>
    </source>
</reference>
<dbReference type="AlphaFoldDB" id="A0A9X2WQR7"/>
<name>A0A9X2WQR7_9GAMM</name>
<proteinExistence type="predicted"/>
<gene>
    <name evidence="1" type="ORF">NE535_17880</name>
</gene>
<keyword evidence="2" id="KW-1185">Reference proteome</keyword>